<name>X0TNQ6_9ZZZZ</name>
<protein>
    <submittedName>
        <fullName evidence="1">Uncharacterized protein</fullName>
    </submittedName>
</protein>
<organism evidence="1">
    <name type="scientific">marine sediment metagenome</name>
    <dbReference type="NCBI Taxonomy" id="412755"/>
    <lineage>
        <taxon>unclassified sequences</taxon>
        <taxon>metagenomes</taxon>
        <taxon>ecological metagenomes</taxon>
    </lineage>
</organism>
<dbReference type="AlphaFoldDB" id="X0TNQ6"/>
<gene>
    <name evidence="1" type="ORF">S01H1_30099</name>
</gene>
<reference evidence="1" key="1">
    <citation type="journal article" date="2014" name="Front. Microbiol.">
        <title>High frequency of phylogenetically diverse reductive dehalogenase-homologous genes in deep subseafloor sedimentary metagenomes.</title>
        <authorList>
            <person name="Kawai M."/>
            <person name="Futagami T."/>
            <person name="Toyoda A."/>
            <person name="Takaki Y."/>
            <person name="Nishi S."/>
            <person name="Hori S."/>
            <person name="Arai W."/>
            <person name="Tsubouchi T."/>
            <person name="Morono Y."/>
            <person name="Uchiyama I."/>
            <person name="Ito T."/>
            <person name="Fujiyama A."/>
            <person name="Inagaki F."/>
            <person name="Takami H."/>
        </authorList>
    </citation>
    <scope>NUCLEOTIDE SEQUENCE</scope>
    <source>
        <strain evidence="1">Expedition CK06-06</strain>
    </source>
</reference>
<accession>X0TNQ6</accession>
<dbReference type="EMBL" id="BARS01018500">
    <property type="protein sequence ID" value="GAF95188.1"/>
    <property type="molecule type" value="Genomic_DNA"/>
</dbReference>
<feature type="non-terminal residue" evidence="1">
    <location>
        <position position="136"/>
    </location>
</feature>
<comment type="caution">
    <text evidence="1">The sequence shown here is derived from an EMBL/GenBank/DDBJ whole genome shotgun (WGS) entry which is preliminary data.</text>
</comment>
<evidence type="ECO:0000313" key="1">
    <source>
        <dbReference type="EMBL" id="GAF95188.1"/>
    </source>
</evidence>
<proteinExistence type="predicted"/>
<sequence>MSDEVKKKTATINTVQYAAYLARIAIPFYRNYNWFIPYDVDNIYPNKIKTIAERSVSTTTAIGTHSDFLSGQGFGDNLNEIIINSDGDTLREVVEWKGNDWSTYWGCALHFNYNRMGQITEINEIIFEGLRWSKDM</sequence>